<dbReference type="AlphaFoldDB" id="A0A7I8J6I7"/>
<proteinExistence type="predicted"/>
<protein>
    <submittedName>
        <fullName evidence="1">Uncharacterized protein</fullName>
    </submittedName>
</protein>
<accession>A0A7I8J6I7</accession>
<evidence type="ECO:0000313" key="2">
    <source>
        <dbReference type="Proteomes" id="UP001189122"/>
    </source>
</evidence>
<dbReference type="EMBL" id="LR743596">
    <property type="protein sequence ID" value="CAA2626409.1"/>
    <property type="molecule type" value="Genomic_DNA"/>
</dbReference>
<organism evidence="1">
    <name type="scientific">Spirodela intermedia</name>
    <name type="common">Intermediate duckweed</name>
    <dbReference type="NCBI Taxonomy" id="51605"/>
    <lineage>
        <taxon>Eukaryota</taxon>
        <taxon>Viridiplantae</taxon>
        <taxon>Streptophyta</taxon>
        <taxon>Embryophyta</taxon>
        <taxon>Tracheophyta</taxon>
        <taxon>Spermatophyta</taxon>
        <taxon>Magnoliopsida</taxon>
        <taxon>Liliopsida</taxon>
        <taxon>Araceae</taxon>
        <taxon>Lemnoideae</taxon>
        <taxon>Spirodela</taxon>
    </lineage>
</organism>
<keyword evidence="2" id="KW-1185">Reference proteome</keyword>
<gene>
    <name evidence="1" type="ORF">SI7747_09012110</name>
</gene>
<reference evidence="1 2" key="1">
    <citation type="submission" date="2019-12" db="EMBL/GenBank/DDBJ databases">
        <authorList>
            <person name="Scholz U."/>
            <person name="Mascher M."/>
            <person name="Fiebig A."/>
        </authorList>
    </citation>
    <scope>NUCLEOTIDE SEQUENCE</scope>
</reference>
<dbReference type="EMBL" id="CACRZD030000009">
    <property type="protein sequence ID" value="CAA6665721.1"/>
    <property type="molecule type" value="Genomic_DNA"/>
</dbReference>
<sequence length="30" mass="3561">MNWYTGYLLKVKKDTSIISKKGDLTYQIPR</sequence>
<dbReference type="Proteomes" id="UP001189122">
    <property type="component" value="Unassembled WGS sequence"/>
</dbReference>
<name>A0A7I8J6I7_SPIIN</name>
<evidence type="ECO:0000313" key="1">
    <source>
        <dbReference type="EMBL" id="CAA2626409.1"/>
    </source>
</evidence>